<dbReference type="EMBL" id="JAEFCI010010244">
    <property type="protein sequence ID" value="KAG5457343.1"/>
    <property type="molecule type" value="Genomic_DNA"/>
</dbReference>
<dbReference type="OrthoDB" id="260091at2759"/>
<proteinExistence type="predicted"/>
<evidence type="ECO:0000256" key="2">
    <source>
        <dbReference type="ARBA" id="ARBA00022723"/>
    </source>
</evidence>
<dbReference type="InterPro" id="IPR052320">
    <property type="entry name" value="Cytochrome_b5_domain"/>
</dbReference>
<evidence type="ECO:0000313" key="4">
    <source>
        <dbReference type="EMBL" id="KAG5457343.1"/>
    </source>
</evidence>
<dbReference type="Proteomes" id="UP000673691">
    <property type="component" value="Unassembled WGS sequence"/>
</dbReference>
<protein>
    <submittedName>
        <fullName evidence="4">Uncharacterized protein</fullName>
    </submittedName>
</protein>
<organism evidence="4 5">
    <name type="scientific">Olpidium bornovanus</name>
    <dbReference type="NCBI Taxonomy" id="278681"/>
    <lineage>
        <taxon>Eukaryota</taxon>
        <taxon>Fungi</taxon>
        <taxon>Fungi incertae sedis</taxon>
        <taxon>Olpidiomycota</taxon>
        <taxon>Olpidiomycotina</taxon>
        <taxon>Olpidiomycetes</taxon>
        <taxon>Olpidiales</taxon>
        <taxon>Olpidiaceae</taxon>
        <taxon>Olpidium</taxon>
    </lineage>
</organism>
<evidence type="ECO:0000256" key="1">
    <source>
        <dbReference type="ARBA" id="ARBA00022617"/>
    </source>
</evidence>
<reference evidence="4 5" key="1">
    <citation type="journal article" name="Sci. Rep.">
        <title>Genome-scale phylogenetic analyses confirm Olpidium as the closest living zoosporic fungus to the non-flagellated, terrestrial fungi.</title>
        <authorList>
            <person name="Chang Y."/>
            <person name="Rochon D."/>
            <person name="Sekimoto S."/>
            <person name="Wang Y."/>
            <person name="Chovatia M."/>
            <person name="Sandor L."/>
            <person name="Salamov A."/>
            <person name="Grigoriev I.V."/>
            <person name="Stajich J.E."/>
            <person name="Spatafora J.W."/>
        </authorList>
    </citation>
    <scope>NUCLEOTIDE SEQUENCE [LARGE SCALE GENOMIC DNA]</scope>
    <source>
        <strain evidence="4">S191</strain>
    </source>
</reference>
<keyword evidence="2" id="KW-0479">Metal-binding</keyword>
<dbReference type="AlphaFoldDB" id="A0A8H8DGG2"/>
<evidence type="ECO:0000313" key="5">
    <source>
        <dbReference type="Proteomes" id="UP000673691"/>
    </source>
</evidence>
<evidence type="ECO:0000256" key="3">
    <source>
        <dbReference type="ARBA" id="ARBA00023004"/>
    </source>
</evidence>
<keyword evidence="5" id="KW-1185">Reference proteome</keyword>
<accession>A0A8H8DGG2</accession>
<comment type="caution">
    <text evidence="4">The sequence shown here is derived from an EMBL/GenBank/DDBJ whole genome shotgun (WGS) entry which is preliminary data.</text>
</comment>
<keyword evidence="3" id="KW-0408">Iron</keyword>
<name>A0A8H8DGG2_9FUNG</name>
<dbReference type="GO" id="GO:0046872">
    <property type="term" value="F:metal ion binding"/>
    <property type="evidence" value="ECO:0007669"/>
    <property type="project" value="UniProtKB-KW"/>
</dbReference>
<dbReference type="PANTHER" id="PTHR21281">
    <property type="entry name" value="CYTOCHROME B5 DOMAIN-CONTAINING PROTEIN 1"/>
    <property type="match status" value="1"/>
</dbReference>
<sequence length="161" mass="18114">MGRYLNIPPPMPRTDCNSFLEAAADSGSGPPVPWWLDRKRYGKGRLTKKPRKIIIVNTLTNDECTLEVRGAGERAGSGGAFAGLTVCDEETMTAIQKRYLRYNSHAKGYMWKRLGAVLDMSQTLEENGIRDESDDMERVGMDIDDWLPRLHLYFADDLTVG</sequence>
<gene>
    <name evidence="4" type="ORF">BJ554DRAFT_2673</name>
</gene>
<dbReference type="PANTHER" id="PTHR21281:SF0">
    <property type="entry name" value="CYTOCHROME B5 DOMAIN-CONTAINING PROTEIN 1"/>
    <property type="match status" value="1"/>
</dbReference>
<keyword evidence="1" id="KW-0349">Heme</keyword>